<keyword evidence="1" id="KW-0479">Metal-binding</keyword>
<dbReference type="Gene3D" id="4.10.60.10">
    <property type="entry name" value="Zinc finger, CCHC-type"/>
    <property type="match status" value="1"/>
</dbReference>
<accession>A0AAW1DHW5</accession>
<keyword evidence="1" id="KW-0862">Zinc</keyword>
<organism evidence="4 5">
    <name type="scientific">Rhynocoris fuscipes</name>
    <dbReference type="NCBI Taxonomy" id="488301"/>
    <lineage>
        <taxon>Eukaryota</taxon>
        <taxon>Metazoa</taxon>
        <taxon>Ecdysozoa</taxon>
        <taxon>Arthropoda</taxon>
        <taxon>Hexapoda</taxon>
        <taxon>Insecta</taxon>
        <taxon>Pterygota</taxon>
        <taxon>Neoptera</taxon>
        <taxon>Paraneoptera</taxon>
        <taxon>Hemiptera</taxon>
        <taxon>Heteroptera</taxon>
        <taxon>Panheteroptera</taxon>
        <taxon>Cimicomorpha</taxon>
        <taxon>Reduviidae</taxon>
        <taxon>Harpactorinae</taxon>
        <taxon>Harpactorini</taxon>
        <taxon>Rhynocoris</taxon>
    </lineage>
</organism>
<dbReference type="AlphaFoldDB" id="A0AAW1DHW5"/>
<evidence type="ECO:0000259" key="3">
    <source>
        <dbReference type="PROSITE" id="PS50158"/>
    </source>
</evidence>
<dbReference type="GO" id="GO:0008270">
    <property type="term" value="F:zinc ion binding"/>
    <property type="evidence" value="ECO:0007669"/>
    <property type="project" value="UniProtKB-KW"/>
</dbReference>
<protein>
    <recommendedName>
        <fullName evidence="3">CCHC-type domain-containing protein</fullName>
    </recommendedName>
</protein>
<evidence type="ECO:0000313" key="5">
    <source>
        <dbReference type="Proteomes" id="UP001461498"/>
    </source>
</evidence>
<dbReference type="InterPro" id="IPR005162">
    <property type="entry name" value="Retrotrans_gag_dom"/>
</dbReference>
<dbReference type="InterPro" id="IPR036875">
    <property type="entry name" value="Znf_CCHC_sf"/>
</dbReference>
<feature type="region of interest" description="Disordered" evidence="2">
    <location>
        <begin position="267"/>
        <end position="294"/>
    </location>
</feature>
<feature type="domain" description="CCHC-type" evidence="3">
    <location>
        <begin position="322"/>
        <end position="337"/>
    </location>
</feature>
<dbReference type="InterPro" id="IPR001878">
    <property type="entry name" value="Znf_CCHC"/>
</dbReference>
<keyword evidence="5" id="KW-1185">Reference proteome</keyword>
<keyword evidence="1" id="KW-0863">Zinc-finger</keyword>
<name>A0AAW1DHW5_9HEMI</name>
<feature type="domain" description="CCHC-type" evidence="3">
    <location>
        <begin position="303"/>
        <end position="319"/>
    </location>
</feature>
<dbReference type="Proteomes" id="UP001461498">
    <property type="component" value="Unassembled WGS sequence"/>
</dbReference>
<evidence type="ECO:0000313" key="4">
    <source>
        <dbReference type="EMBL" id="KAK9509645.1"/>
    </source>
</evidence>
<feature type="compositionally biased region" description="Acidic residues" evidence="2">
    <location>
        <begin position="57"/>
        <end position="79"/>
    </location>
</feature>
<dbReference type="SUPFAM" id="SSF57756">
    <property type="entry name" value="Retrovirus zinc finger-like domains"/>
    <property type="match status" value="1"/>
</dbReference>
<feature type="compositionally biased region" description="Polar residues" evidence="2">
    <location>
        <begin position="268"/>
        <end position="280"/>
    </location>
</feature>
<proteinExistence type="predicted"/>
<evidence type="ECO:0000256" key="1">
    <source>
        <dbReference type="PROSITE-ProRule" id="PRU00047"/>
    </source>
</evidence>
<gene>
    <name evidence="4" type="ORF">O3M35_006911</name>
</gene>
<dbReference type="PROSITE" id="PS50158">
    <property type="entry name" value="ZF_CCHC"/>
    <property type="match status" value="2"/>
</dbReference>
<dbReference type="Pfam" id="PF03732">
    <property type="entry name" value="Retrotrans_gag"/>
    <property type="match status" value="1"/>
</dbReference>
<feature type="region of interest" description="Disordered" evidence="2">
    <location>
        <begin position="36"/>
        <end position="80"/>
    </location>
</feature>
<comment type="caution">
    <text evidence="4">The sequence shown here is derived from an EMBL/GenBank/DDBJ whole genome shotgun (WGS) entry which is preliminary data.</text>
</comment>
<dbReference type="GO" id="GO:0003676">
    <property type="term" value="F:nucleic acid binding"/>
    <property type="evidence" value="ECO:0007669"/>
    <property type="project" value="InterPro"/>
</dbReference>
<feature type="compositionally biased region" description="Acidic residues" evidence="2">
    <location>
        <begin position="36"/>
        <end position="46"/>
    </location>
</feature>
<evidence type="ECO:0000256" key="2">
    <source>
        <dbReference type="SAM" id="MobiDB-lite"/>
    </source>
</evidence>
<feature type="compositionally biased region" description="Basic and acidic residues" evidence="2">
    <location>
        <begin position="285"/>
        <end position="294"/>
    </location>
</feature>
<sequence>MFIDLNHNEAKDKLIISICDSLLNVDALRGFNYNNEEEDNQEDKDDVSEIHVNNDEVNLEDDKNDEEGSEEEDEEEDQIESTAIRSKTNVKKTRRENKNNTFAMTFRDLEDSIRKFDGKNEYPVKKWVTNFAELAEVMEWGELQKLIFAKKLMTGPAKLFILSEKGVTTWTKLKKLLIKEFHVKDSSAEMHKMLMARKKKNSETLQEYILIMREIGSRANLDAESVIQYIIDGIQDEPVNKMVLYGAKTFTVFKENVRRYEQIKKAANPSTSKTNNNLRNQPKPDFSKLKNNDSRKTQDRNERCFNCGLIGHLSRDCRRGLKCFACQQFGHKATDCKGKD</sequence>
<dbReference type="SMART" id="SM00343">
    <property type="entry name" value="ZnF_C2HC"/>
    <property type="match status" value="2"/>
</dbReference>
<dbReference type="PANTHER" id="PTHR33223:SF6">
    <property type="entry name" value="CCHC-TYPE DOMAIN-CONTAINING PROTEIN"/>
    <property type="match status" value="1"/>
</dbReference>
<dbReference type="PANTHER" id="PTHR33223">
    <property type="entry name" value="CCHC-TYPE DOMAIN-CONTAINING PROTEIN"/>
    <property type="match status" value="1"/>
</dbReference>
<dbReference type="Pfam" id="PF00098">
    <property type="entry name" value="zf-CCHC"/>
    <property type="match status" value="2"/>
</dbReference>
<reference evidence="4 5" key="1">
    <citation type="submission" date="2022-12" db="EMBL/GenBank/DDBJ databases">
        <title>Chromosome-level genome assembly of true bugs.</title>
        <authorList>
            <person name="Ma L."/>
            <person name="Li H."/>
        </authorList>
    </citation>
    <scope>NUCLEOTIDE SEQUENCE [LARGE SCALE GENOMIC DNA]</scope>
    <source>
        <strain evidence="4">Lab_2022b</strain>
    </source>
</reference>
<dbReference type="EMBL" id="JAPXFL010000003">
    <property type="protein sequence ID" value="KAK9509645.1"/>
    <property type="molecule type" value="Genomic_DNA"/>
</dbReference>